<dbReference type="GO" id="GO:0009307">
    <property type="term" value="P:DNA restriction-modification system"/>
    <property type="evidence" value="ECO:0007669"/>
    <property type="project" value="UniProtKB-KW"/>
</dbReference>
<dbReference type="Proteomes" id="UP000189299">
    <property type="component" value="Unassembled WGS sequence"/>
</dbReference>
<dbReference type="InterPro" id="IPR001525">
    <property type="entry name" value="C5_MeTfrase"/>
</dbReference>
<dbReference type="Gene3D" id="3.40.50.150">
    <property type="entry name" value="Vaccinia Virus protein VP39"/>
    <property type="match status" value="1"/>
</dbReference>
<dbReference type="Pfam" id="PF00145">
    <property type="entry name" value="DNA_methylase"/>
    <property type="match status" value="1"/>
</dbReference>
<dbReference type="InterPro" id="IPR029063">
    <property type="entry name" value="SAM-dependent_MTases_sf"/>
</dbReference>
<dbReference type="EMBL" id="MSTR01000005">
    <property type="protein sequence ID" value="ONN43539.1"/>
    <property type="molecule type" value="Genomic_DNA"/>
</dbReference>
<keyword evidence="1" id="KW-0489">Methyltransferase</keyword>
<organism evidence="4 5">
    <name type="scientific">Enterococcus mundtii</name>
    <dbReference type="NCBI Taxonomy" id="53346"/>
    <lineage>
        <taxon>Bacteria</taxon>
        <taxon>Bacillati</taxon>
        <taxon>Bacillota</taxon>
        <taxon>Bacilli</taxon>
        <taxon>Lactobacillales</taxon>
        <taxon>Enterococcaceae</taxon>
        <taxon>Enterococcus</taxon>
    </lineage>
</organism>
<accession>A0A1V2UJR0</accession>
<dbReference type="GO" id="GO:0032259">
    <property type="term" value="P:methylation"/>
    <property type="evidence" value="ECO:0007669"/>
    <property type="project" value="UniProtKB-KW"/>
</dbReference>
<gene>
    <name evidence="4" type="ORF">BTN92_06825</name>
</gene>
<dbReference type="AlphaFoldDB" id="A0A1V2UJR0"/>
<dbReference type="OrthoDB" id="9813719at2"/>
<evidence type="ECO:0000313" key="5">
    <source>
        <dbReference type="Proteomes" id="UP000189299"/>
    </source>
</evidence>
<reference evidence="4 5" key="1">
    <citation type="submission" date="2016-12" db="EMBL/GenBank/DDBJ databases">
        <authorList>
            <person name="Song W.-J."/>
            <person name="Kurnit D.M."/>
        </authorList>
    </citation>
    <scope>NUCLEOTIDE SEQUENCE [LARGE SCALE GENOMIC DNA]</scope>
    <source>
        <strain evidence="4 5">CGB1038-1_S1</strain>
    </source>
</reference>
<proteinExistence type="predicted"/>
<keyword evidence="3" id="KW-0680">Restriction system</keyword>
<dbReference type="STRING" id="53346.A5802_001298"/>
<evidence type="ECO:0000256" key="2">
    <source>
        <dbReference type="ARBA" id="ARBA00022679"/>
    </source>
</evidence>
<protein>
    <submittedName>
        <fullName evidence="4">Uncharacterized protein</fullName>
    </submittedName>
</protein>
<name>A0A1V2UJR0_ENTMU</name>
<comment type="caution">
    <text evidence="4">The sequence shown here is derived from an EMBL/GenBank/DDBJ whole genome shotgun (WGS) entry which is preliminary data.</text>
</comment>
<evidence type="ECO:0000313" key="4">
    <source>
        <dbReference type="EMBL" id="ONN43539.1"/>
    </source>
</evidence>
<evidence type="ECO:0000256" key="1">
    <source>
        <dbReference type="ARBA" id="ARBA00022603"/>
    </source>
</evidence>
<keyword evidence="2" id="KW-0808">Transferase</keyword>
<dbReference type="SUPFAM" id="SSF53335">
    <property type="entry name" value="S-adenosyl-L-methionine-dependent methyltransferases"/>
    <property type="match status" value="1"/>
</dbReference>
<dbReference type="GO" id="GO:0008168">
    <property type="term" value="F:methyltransferase activity"/>
    <property type="evidence" value="ECO:0007669"/>
    <property type="project" value="UniProtKB-KW"/>
</dbReference>
<evidence type="ECO:0000256" key="3">
    <source>
        <dbReference type="ARBA" id="ARBA00022747"/>
    </source>
</evidence>
<sequence>MYICKIEAIVKYTFTFCLRHSKISVSYKINAVDLFCGVRVLTHGVQRAGINVIAGNDIEKGCQYSYEYNNDTKFIQYVSQIMAKLSKIKETRRQIRYILHLFRPQFSNFLPERK</sequence>